<reference evidence="4 5" key="1">
    <citation type="submission" date="2018-01" db="EMBL/GenBank/DDBJ databases">
        <title>Comparison of the Chinese Bamboo Partridge and Red Junglefowl genome sequences highlights the importance of demography in genome evolution.</title>
        <authorList>
            <person name="Tiley G.P."/>
            <person name="Kimball R.T."/>
            <person name="Braun E.L."/>
            <person name="Burleigh J.G."/>
        </authorList>
    </citation>
    <scope>NUCLEOTIDE SEQUENCE [LARGE SCALE GENOMIC DNA]</scope>
    <source>
        <strain evidence="4">RTK389</strain>
        <tissue evidence="4">Blood</tissue>
    </source>
</reference>
<keyword evidence="3" id="KW-1133">Transmembrane helix</keyword>
<feature type="coiled-coil region" evidence="1">
    <location>
        <begin position="228"/>
        <end position="298"/>
    </location>
</feature>
<organism evidence="4 5">
    <name type="scientific">Bambusicola thoracicus</name>
    <name type="common">Chinese bamboo-partridge</name>
    <name type="synonym">Perdix thoracica</name>
    <dbReference type="NCBI Taxonomy" id="9083"/>
    <lineage>
        <taxon>Eukaryota</taxon>
        <taxon>Metazoa</taxon>
        <taxon>Chordata</taxon>
        <taxon>Craniata</taxon>
        <taxon>Vertebrata</taxon>
        <taxon>Euteleostomi</taxon>
        <taxon>Archelosauria</taxon>
        <taxon>Archosauria</taxon>
        <taxon>Dinosauria</taxon>
        <taxon>Saurischia</taxon>
        <taxon>Theropoda</taxon>
        <taxon>Coelurosauria</taxon>
        <taxon>Aves</taxon>
        <taxon>Neognathae</taxon>
        <taxon>Galloanserae</taxon>
        <taxon>Galliformes</taxon>
        <taxon>Phasianidae</taxon>
        <taxon>Perdicinae</taxon>
        <taxon>Bambusicola</taxon>
    </lineage>
</organism>
<keyword evidence="5" id="KW-1185">Reference proteome</keyword>
<evidence type="ECO:0000313" key="4">
    <source>
        <dbReference type="EMBL" id="POI34759.1"/>
    </source>
</evidence>
<proteinExistence type="predicted"/>
<evidence type="ECO:0000256" key="2">
    <source>
        <dbReference type="SAM" id="MobiDB-lite"/>
    </source>
</evidence>
<dbReference type="PANTHER" id="PTHR21734:SF11">
    <property type="entry name" value="INHIBITOR OF NUCLEAR FACTOR KAPPA-B KINASE-INTERACTING PROTEIN"/>
    <property type="match status" value="1"/>
</dbReference>
<feature type="region of interest" description="Disordered" evidence="2">
    <location>
        <begin position="43"/>
        <end position="69"/>
    </location>
</feature>
<name>A0A2P4TEH4_BAMTH</name>
<dbReference type="AlphaFoldDB" id="A0A2P4TEH4"/>
<protein>
    <recommendedName>
        <fullName evidence="6">Inhibitor of nuclear factor kappa-B kinase-interacting protein</fullName>
    </recommendedName>
</protein>
<dbReference type="InterPro" id="IPR024152">
    <property type="entry name" value="Inh_kappa-B_kinase-int"/>
</dbReference>
<keyword evidence="3" id="KW-0472">Membrane</keyword>
<feature type="coiled-coil region" evidence="1">
    <location>
        <begin position="433"/>
        <end position="502"/>
    </location>
</feature>
<dbReference type="PANTHER" id="PTHR21734">
    <property type="entry name" value="INHIBITOR OF NUCLEAR FACTOR KAPPA-B KINASE-INTERACTING PROTEIN"/>
    <property type="match status" value="1"/>
</dbReference>
<feature type="transmembrane region" description="Helical" evidence="3">
    <location>
        <begin position="84"/>
        <end position="103"/>
    </location>
</feature>
<keyword evidence="1" id="KW-0175">Coiled coil</keyword>
<evidence type="ECO:0008006" key="6">
    <source>
        <dbReference type="Google" id="ProtNLM"/>
    </source>
</evidence>
<evidence type="ECO:0000256" key="3">
    <source>
        <dbReference type="SAM" id="Phobius"/>
    </source>
</evidence>
<dbReference type="Proteomes" id="UP000237246">
    <property type="component" value="Unassembled WGS sequence"/>
</dbReference>
<evidence type="ECO:0000256" key="1">
    <source>
        <dbReference type="SAM" id="Coils"/>
    </source>
</evidence>
<dbReference type="OrthoDB" id="9907187at2759"/>
<keyword evidence="3" id="KW-0812">Transmembrane</keyword>
<comment type="caution">
    <text evidence="4">The sequence shown here is derived from an EMBL/GenBank/DDBJ whole genome shotgun (WGS) entry which is preliminary data.</text>
</comment>
<sequence length="643" mass="72819">MNCSRTRTPIASQEMNPAVPLQAGLQAALLLLLFKKKHRMSEVKQRKKGFPSSKSNEGSQKLEKHSSRGKVVSHGQNCVGMDSWMALGVISLSACLVLAWLLFQQSSRFADMEKRYNFLQQEAERFLDIENKVSLISEKLESSDSILQESASSISVMTELEQEVSSLRNTVREIENNEQTLFMKMQGINEKFENITNSWRRSMDEMNTNTSGIKSEAKFIHTEVTSQINKVDQRLKSLSERLKDLEDGTARNIKTVKRQEDDEFAMVEQKLDSHAMAIEKLEEEQNSLLAKNTDLNQKLAAYEPKIEECKTHLPKIENAIHSILRLSSELLSMEKKIENLATQLFTVESNMLKTVSDTVAMQNVLEGAQYNDSIAKLQNKTAVIEEVVRDMECEKTLNVMEQLEHLQVPSHIKRLQEDIHTMTTWSSSIVKKNEELQENLTTLLHAVTSVEENAASVAKNVTLKIVTVKTDIRRISGLVSEMAALTESLQALEDKVEKGEKKTIENIGDLITSSIDRSAELQSLASNNARKIEQIKTALSELRSDFNKHSDRLLNLEGDRAKVLKTVTFANDLKPKMYSLKKDFATLEPLISDLTLRIGRLVEDVLRREKEIALLNEKLTNLTRVQTEIKGMKDEIAKISDIN</sequence>
<gene>
    <name evidence="4" type="ORF">CIB84_001490</name>
</gene>
<evidence type="ECO:0000313" key="5">
    <source>
        <dbReference type="Proteomes" id="UP000237246"/>
    </source>
</evidence>
<accession>A0A2P4TEH4</accession>
<dbReference type="EMBL" id="PPHD01001292">
    <property type="protein sequence ID" value="POI34759.1"/>
    <property type="molecule type" value="Genomic_DNA"/>
</dbReference>